<comment type="caution">
    <text evidence="2">The sequence shown here is derived from an EMBL/GenBank/DDBJ whole genome shotgun (WGS) entry which is preliminary data.</text>
</comment>
<dbReference type="Proteomes" id="UP001335648">
    <property type="component" value="Unassembled WGS sequence"/>
</dbReference>
<protein>
    <submittedName>
        <fullName evidence="2">Uncharacterized protein</fullName>
    </submittedName>
</protein>
<name>A0AAN8C1M5_9TELE</name>
<feature type="compositionally biased region" description="Pro residues" evidence="1">
    <location>
        <begin position="17"/>
        <end position="28"/>
    </location>
</feature>
<sequence>MRHSRKPKTTITCSEHAPPPQQLPPTPSGPCREHAAFEYCTVSTQNVELREKSALCLGQKSQISSSFWQAA</sequence>
<keyword evidence="3" id="KW-1185">Reference proteome</keyword>
<gene>
    <name evidence="2" type="ORF">CesoFtcFv8_012042</name>
</gene>
<evidence type="ECO:0000313" key="3">
    <source>
        <dbReference type="Proteomes" id="UP001335648"/>
    </source>
</evidence>
<proteinExistence type="predicted"/>
<dbReference type="AlphaFoldDB" id="A0AAN8C1M5"/>
<accession>A0AAN8C1M5</accession>
<dbReference type="EMBL" id="JAULUE010002054">
    <property type="protein sequence ID" value="KAK5895450.1"/>
    <property type="molecule type" value="Genomic_DNA"/>
</dbReference>
<organism evidence="2 3">
    <name type="scientific">Champsocephalus esox</name>
    <name type="common">pike icefish</name>
    <dbReference type="NCBI Taxonomy" id="159716"/>
    <lineage>
        <taxon>Eukaryota</taxon>
        <taxon>Metazoa</taxon>
        <taxon>Chordata</taxon>
        <taxon>Craniata</taxon>
        <taxon>Vertebrata</taxon>
        <taxon>Euteleostomi</taxon>
        <taxon>Actinopterygii</taxon>
        <taxon>Neopterygii</taxon>
        <taxon>Teleostei</taxon>
        <taxon>Neoteleostei</taxon>
        <taxon>Acanthomorphata</taxon>
        <taxon>Eupercaria</taxon>
        <taxon>Perciformes</taxon>
        <taxon>Notothenioidei</taxon>
        <taxon>Channichthyidae</taxon>
        <taxon>Champsocephalus</taxon>
    </lineage>
</organism>
<feature type="region of interest" description="Disordered" evidence="1">
    <location>
        <begin position="1"/>
        <end position="29"/>
    </location>
</feature>
<evidence type="ECO:0000313" key="2">
    <source>
        <dbReference type="EMBL" id="KAK5895450.1"/>
    </source>
</evidence>
<reference evidence="2 3" key="1">
    <citation type="journal article" date="2023" name="Mol. Biol. Evol.">
        <title>Genomics of Secondarily Temperate Adaptation in the Only Non-Antarctic Icefish.</title>
        <authorList>
            <person name="Rivera-Colon A.G."/>
            <person name="Rayamajhi N."/>
            <person name="Minhas B.F."/>
            <person name="Madrigal G."/>
            <person name="Bilyk K.T."/>
            <person name="Yoon V."/>
            <person name="Hune M."/>
            <person name="Gregory S."/>
            <person name="Cheng C.H.C."/>
            <person name="Catchen J.M."/>
        </authorList>
    </citation>
    <scope>NUCLEOTIDE SEQUENCE [LARGE SCALE GENOMIC DNA]</scope>
    <source>
        <strain evidence="2">JC2023a</strain>
    </source>
</reference>
<evidence type="ECO:0000256" key="1">
    <source>
        <dbReference type="SAM" id="MobiDB-lite"/>
    </source>
</evidence>